<dbReference type="AlphaFoldDB" id="A0AAV1Y6L6"/>
<accession>A0AAV1Y6L6</accession>
<gene>
    <name evidence="2" type="ORF">LLUT_LOCUS30707</name>
</gene>
<evidence type="ECO:0000256" key="1">
    <source>
        <dbReference type="SAM" id="Phobius"/>
    </source>
</evidence>
<reference evidence="2 3" key="1">
    <citation type="submission" date="2024-03" db="EMBL/GenBank/DDBJ databases">
        <authorList>
            <person name="Martinez-Hernandez J."/>
        </authorList>
    </citation>
    <scope>NUCLEOTIDE SEQUENCE [LARGE SCALE GENOMIC DNA]</scope>
</reference>
<sequence>MKMLSSEGHVLSISFTCQKISLPCSCFFLFSFAFLGSWFSSLVGIMVTLHDEKGDQMERMADIISTSADLIYACMLANRGCASSSYSSRFIKDSSRFIKDSTRFVKIHQRFIKIYHFPNYFISLILYFLYPSLSH</sequence>
<comment type="caution">
    <text evidence="2">The sequence shown here is derived from an EMBL/GenBank/DDBJ whole genome shotgun (WGS) entry which is preliminary data.</text>
</comment>
<keyword evidence="1" id="KW-1133">Transmembrane helix</keyword>
<dbReference type="EMBL" id="CAXHTB010000022">
    <property type="protein sequence ID" value="CAL0329647.1"/>
    <property type="molecule type" value="Genomic_DNA"/>
</dbReference>
<evidence type="ECO:0000313" key="2">
    <source>
        <dbReference type="EMBL" id="CAL0329647.1"/>
    </source>
</evidence>
<keyword evidence="1" id="KW-0472">Membrane</keyword>
<proteinExistence type="predicted"/>
<organism evidence="2 3">
    <name type="scientific">Lupinus luteus</name>
    <name type="common">European yellow lupine</name>
    <dbReference type="NCBI Taxonomy" id="3873"/>
    <lineage>
        <taxon>Eukaryota</taxon>
        <taxon>Viridiplantae</taxon>
        <taxon>Streptophyta</taxon>
        <taxon>Embryophyta</taxon>
        <taxon>Tracheophyta</taxon>
        <taxon>Spermatophyta</taxon>
        <taxon>Magnoliopsida</taxon>
        <taxon>eudicotyledons</taxon>
        <taxon>Gunneridae</taxon>
        <taxon>Pentapetalae</taxon>
        <taxon>rosids</taxon>
        <taxon>fabids</taxon>
        <taxon>Fabales</taxon>
        <taxon>Fabaceae</taxon>
        <taxon>Papilionoideae</taxon>
        <taxon>50 kb inversion clade</taxon>
        <taxon>genistoids sensu lato</taxon>
        <taxon>core genistoids</taxon>
        <taxon>Genisteae</taxon>
        <taxon>Lupinus</taxon>
    </lineage>
</organism>
<feature type="transmembrane region" description="Helical" evidence="1">
    <location>
        <begin position="20"/>
        <end position="49"/>
    </location>
</feature>
<keyword evidence="3" id="KW-1185">Reference proteome</keyword>
<protein>
    <submittedName>
        <fullName evidence="2">Uncharacterized protein</fullName>
    </submittedName>
</protein>
<keyword evidence="1" id="KW-0812">Transmembrane</keyword>
<feature type="transmembrane region" description="Helical" evidence="1">
    <location>
        <begin position="111"/>
        <end position="130"/>
    </location>
</feature>
<dbReference type="Proteomes" id="UP001497480">
    <property type="component" value="Unassembled WGS sequence"/>
</dbReference>
<evidence type="ECO:0000313" key="3">
    <source>
        <dbReference type="Proteomes" id="UP001497480"/>
    </source>
</evidence>
<name>A0AAV1Y6L6_LUPLU</name>